<keyword evidence="1" id="KW-0812">Transmembrane</keyword>
<comment type="caution">
    <text evidence="3">The sequence shown here is derived from an EMBL/GenBank/DDBJ whole genome shotgun (WGS) entry which is preliminary data.</text>
</comment>
<feature type="transmembrane region" description="Helical" evidence="1">
    <location>
        <begin position="12"/>
        <end position="34"/>
    </location>
</feature>
<keyword evidence="1" id="KW-0472">Membrane</keyword>
<sequence length="380" mass="42956">MNVARAKMRKILLRTLAVLTAIVAVLVAAVFFYMRQPVFGQLPQGERLARIQASPNYVNGAFQNQEDTPFLTNGATQLSIRIDNFFAEKGKPRPTQSIPTQKTDLRSLNPQDDLVIWLGHSSWYVQLNGKRILIDPVFSDHAAPLPGFVTAFDGTTIYSAQDMPWIDVLLITHDHYDHIDYPTVLALKPLVKQVVTGLGIGAHFESWGYDAARIHELDWYERHEVGMDLRLHATPARHYSGRTLTRNQALWAGFVLESPQRRLFFSGDSGYGRHFAEIGKRFGPFDWVSLDSGQYDPRWANLHMNPEEAAQAAVDLGTRVLTPGHVGRFSLASHDWNDPFRRLTAASEGRGYALWTPMIGQPVHVDGRAQSFEPWWNRVD</sequence>
<keyword evidence="1" id="KW-1133">Transmembrane helix</keyword>
<dbReference type="InterPro" id="IPR001279">
    <property type="entry name" value="Metallo-B-lactamas"/>
</dbReference>
<evidence type="ECO:0000256" key="1">
    <source>
        <dbReference type="SAM" id="Phobius"/>
    </source>
</evidence>
<evidence type="ECO:0000259" key="2">
    <source>
        <dbReference type="SMART" id="SM00849"/>
    </source>
</evidence>
<dbReference type="Pfam" id="PF12706">
    <property type="entry name" value="Lactamase_B_2"/>
    <property type="match status" value="1"/>
</dbReference>
<dbReference type="SUPFAM" id="SSF56281">
    <property type="entry name" value="Metallo-hydrolase/oxidoreductase"/>
    <property type="match status" value="1"/>
</dbReference>
<feature type="domain" description="Metallo-beta-lactamase" evidence="2">
    <location>
        <begin position="119"/>
        <end position="325"/>
    </location>
</feature>
<dbReference type="PIRSF" id="PIRSF038896">
    <property type="entry name" value="NAPE-PLD"/>
    <property type="match status" value="1"/>
</dbReference>
<dbReference type="PANTHER" id="PTHR15032">
    <property type="entry name" value="N-ACYL-PHOSPHATIDYLETHANOLAMINE-HYDROLYZING PHOSPHOLIPASE D"/>
    <property type="match status" value="1"/>
</dbReference>
<evidence type="ECO:0000313" key="4">
    <source>
        <dbReference type="Proteomes" id="UP000614982"/>
    </source>
</evidence>
<name>A0ABQ1DRS8_PSECI</name>
<keyword evidence="4" id="KW-1185">Reference proteome</keyword>
<evidence type="ECO:0000313" key="3">
    <source>
        <dbReference type="EMBL" id="GFM93679.1"/>
    </source>
</evidence>
<gene>
    <name evidence="3" type="ORF">PSCICP_36510</name>
</gene>
<dbReference type="PANTHER" id="PTHR15032:SF4">
    <property type="entry name" value="N-ACYL-PHOSPHATIDYLETHANOLAMINE-HYDROLYZING PHOSPHOLIPASE D"/>
    <property type="match status" value="1"/>
</dbReference>
<dbReference type="Gene3D" id="3.60.15.10">
    <property type="entry name" value="Ribonuclease Z/Hydroxyacylglutathione hydrolase-like"/>
    <property type="match status" value="1"/>
</dbReference>
<reference evidence="3 4" key="1">
    <citation type="submission" date="2020-05" db="EMBL/GenBank/DDBJ databases">
        <title>Genetic diversity of Pseudomonas cichorii.</title>
        <authorList>
            <person name="Tani S."/>
            <person name="Yagi H."/>
            <person name="Hashimoto S."/>
            <person name="Iiyama K."/>
            <person name="Furuya N."/>
        </authorList>
    </citation>
    <scope>NUCLEOTIDE SEQUENCE [LARGE SCALE GENOMIC DNA]</scope>
    <source>
        <strain evidence="3 4">LMG 2162</strain>
    </source>
</reference>
<dbReference type="EMBL" id="BLWA01000011">
    <property type="protein sequence ID" value="GFM93679.1"/>
    <property type="molecule type" value="Genomic_DNA"/>
</dbReference>
<proteinExistence type="predicted"/>
<dbReference type="SMART" id="SM00849">
    <property type="entry name" value="Lactamase_B"/>
    <property type="match status" value="1"/>
</dbReference>
<dbReference type="InterPro" id="IPR036866">
    <property type="entry name" value="RibonucZ/Hydroxyglut_hydro"/>
</dbReference>
<dbReference type="Proteomes" id="UP000614982">
    <property type="component" value="Unassembled WGS sequence"/>
</dbReference>
<dbReference type="InterPro" id="IPR024884">
    <property type="entry name" value="NAPE-PLD"/>
</dbReference>
<protein>
    <submittedName>
        <fullName evidence="3">MBL fold metallo-hydrolase</fullName>
    </submittedName>
</protein>
<organism evidence="3 4">
    <name type="scientific">Pseudomonas cichorii</name>
    <dbReference type="NCBI Taxonomy" id="36746"/>
    <lineage>
        <taxon>Bacteria</taxon>
        <taxon>Pseudomonadati</taxon>
        <taxon>Pseudomonadota</taxon>
        <taxon>Gammaproteobacteria</taxon>
        <taxon>Pseudomonadales</taxon>
        <taxon>Pseudomonadaceae</taxon>
        <taxon>Pseudomonas</taxon>
    </lineage>
</organism>
<accession>A0ABQ1DRS8</accession>